<dbReference type="Gene3D" id="3.40.462.20">
    <property type="match status" value="1"/>
</dbReference>
<reference evidence="9" key="1">
    <citation type="journal article" date="2011" name="Stand. Genomic Sci.">
        <title>Genome sequence of the filamentous, gliding Thiothrix nivea neotype strain (JP2(T)).</title>
        <authorList>
            <person name="Lapidus A."/>
            <person name="Nolan M."/>
            <person name="Lucas S."/>
            <person name="Glavina Del Rio T."/>
            <person name="Tice H."/>
            <person name="Cheng J.F."/>
            <person name="Tapia R."/>
            <person name="Han C."/>
            <person name="Goodwin L."/>
            <person name="Pitluck S."/>
            <person name="Liolios K."/>
            <person name="Pagani I."/>
            <person name="Ivanova N."/>
            <person name="Huntemann M."/>
            <person name="Mavromatis K."/>
            <person name="Mikhailova N."/>
            <person name="Pati A."/>
            <person name="Chen A."/>
            <person name="Palaniappan K."/>
            <person name="Land M."/>
            <person name="Brambilla E.M."/>
            <person name="Rohde M."/>
            <person name="Abt B."/>
            <person name="Verbarg S."/>
            <person name="Goker M."/>
            <person name="Bristow J."/>
            <person name="Eisen J.A."/>
            <person name="Markowitz V."/>
            <person name="Hugenholtz P."/>
            <person name="Kyrpides N.C."/>
            <person name="Klenk H.P."/>
            <person name="Woyke T."/>
        </authorList>
    </citation>
    <scope>NUCLEOTIDE SEQUENCE [LARGE SCALE GENOMIC DNA]</scope>
    <source>
        <strain evidence="9">ATCC 35100 / DSM 5205 / JP2</strain>
    </source>
</reference>
<dbReference type="AlphaFoldDB" id="A0A656H9D6"/>
<keyword evidence="6" id="KW-0732">Signal</keyword>
<dbReference type="InterPro" id="IPR016166">
    <property type="entry name" value="FAD-bd_PCMH"/>
</dbReference>
<dbReference type="InterPro" id="IPR006311">
    <property type="entry name" value="TAT_signal"/>
</dbReference>
<evidence type="ECO:0000259" key="7">
    <source>
        <dbReference type="PROSITE" id="PS51387"/>
    </source>
</evidence>
<keyword evidence="5" id="KW-0560">Oxidoreductase</keyword>
<dbReference type="Gene3D" id="3.30.465.10">
    <property type="match status" value="1"/>
</dbReference>
<dbReference type="GO" id="GO:0071949">
    <property type="term" value="F:FAD binding"/>
    <property type="evidence" value="ECO:0007669"/>
    <property type="project" value="InterPro"/>
</dbReference>
<dbReference type="Pfam" id="PF08031">
    <property type="entry name" value="BBE"/>
    <property type="match status" value="1"/>
</dbReference>
<dbReference type="SUPFAM" id="SSF56176">
    <property type="entry name" value="FAD-binding/transporter-associated domain-like"/>
    <property type="match status" value="1"/>
</dbReference>
<dbReference type="GO" id="GO:0016491">
    <property type="term" value="F:oxidoreductase activity"/>
    <property type="evidence" value="ECO:0007669"/>
    <property type="project" value="UniProtKB-KW"/>
</dbReference>
<comment type="cofactor">
    <cofactor evidence="1">
        <name>FAD</name>
        <dbReference type="ChEBI" id="CHEBI:57692"/>
    </cofactor>
</comment>
<dbReference type="Gene3D" id="3.30.43.10">
    <property type="entry name" value="Uridine Diphospho-n-acetylenolpyruvylglucosamine Reductase, domain 2"/>
    <property type="match status" value="1"/>
</dbReference>
<dbReference type="InterPro" id="IPR050416">
    <property type="entry name" value="FAD-linked_Oxidoreductase"/>
</dbReference>
<dbReference type="PROSITE" id="PS51387">
    <property type="entry name" value="FAD_PCMH"/>
    <property type="match status" value="1"/>
</dbReference>
<dbReference type="PANTHER" id="PTHR42973">
    <property type="entry name" value="BINDING OXIDOREDUCTASE, PUTATIVE (AFU_ORTHOLOGUE AFUA_1G17690)-RELATED"/>
    <property type="match status" value="1"/>
</dbReference>
<dbReference type="InterPro" id="IPR016167">
    <property type="entry name" value="FAD-bd_PCMH_sub1"/>
</dbReference>
<evidence type="ECO:0000256" key="3">
    <source>
        <dbReference type="ARBA" id="ARBA00022630"/>
    </source>
</evidence>
<keyword evidence="9" id="KW-1185">Reference proteome</keyword>
<dbReference type="OrthoDB" id="9775082at2"/>
<dbReference type="Pfam" id="PF01565">
    <property type="entry name" value="FAD_binding_4"/>
    <property type="match status" value="1"/>
</dbReference>
<feature type="domain" description="FAD-binding PCMH-type" evidence="7">
    <location>
        <begin position="81"/>
        <end position="250"/>
    </location>
</feature>
<evidence type="ECO:0000256" key="1">
    <source>
        <dbReference type="ARBA" id="ARBA00001974"/>
    </source>
</evidence>
<dbReference type="InterPro" id="IPR016169">
    <property type="entry name" value="FAD-bd_PCMH_sub2"/>
</dbReference>
<dbReference type="PANTHER" id="PTHR42973:SF39">
    <property type="entry name" value="FAD-BINDING PCMH-TYPE DOMAIN-CONTAINING PROTEIN"/>
    <property type="match status" value="1"/>
</dbReference>
<dbReference type="InterPro" id="IPR006094">
    <property type="entry name" value="Oxid_FAD_bind_N"/>
</dbReference>
<dbReference type="InterPro" id="IPR012951">
    <property type="entry name" value="BBE"/>
</dbReference>
<evidence type="ECO:0000256" key="2">
    <source>
        <dbReference type="ARBA" id="ARBA00005466"/>
    </source>
</evidence>
<gene>
    <name evidence="8" type="ORF">Thini_0520</name>
</gene>
<keyword evidence="3" id="KW-0285">Flavoprotein</keyword>
<dbReference type="EMBL" id="JH651384">
    <property type="protein sequence ID" value="EIJ33158.1"/>
    <property type="molecule type" value="Genomic_DNA"/>
</dbReference>
<keyword evidence="4" id="KW-0274">FAD</keyword>
<comment type="similarity">
    <text evidence="2">Belongs to the oxygen-dependent FAD-linked oxidoreductase family.</text>
</comment>
<dbReference type="PROSITE" id="PS51318">
    <property type="entry name" value="TAT"/>
    <property type="match status" value="1"/>
</dbReference>
<sequence precursor="true">MLKPTDHSRRKFLLESLLLAAGLPACQADNVFTSAPTATSTPGTSPANSTVNTPLSTNNVHFLLRNDAEYAKHRQIFNKRITAMPKVIAVCSNEKGVQEAVAYASKTKLPITVKSGGHSFEGFSVMEGSLMVDMSGMNKPIYNKTSKLLTIQPGAKLGGVYEYLNRFGRLIPAGSCAGVGVAGLTLGGGYGFFARQFGLTCDSLQRVRMVDGKGQVHDSSNEPDLLWACKGGGNGNFGIITELEFKTHPAPPFFHSARFKYRNLSPEQATQLAERWFGLMPGLPKTAYSSWVLNGKHLTVLVTDTAPGTALNTILDKLKTGATEVTPLRKDAFLPGIQRFRGGTDPMYFKNVSAGYYTGFKDLKAMLPAICQKIANAKVNTILQINTLGGEISNPALEATAAYPHRTLAYLGELQTYYDKPAQTATAEQTVREIQGMLTKGGIRAHYRNYPDVEIPNWETAYYGKSYARLQTLKRKYDPDNLIRHPQSVRA</sequence>
<evidence type="ECO:0000256" key="5">
    <source>
        <dbReference type="ARBA" id="ARBA00023002"/>
    </source>
</evidence>
<protein>
    <submittedName>
        <fullName evidence="8">FAD linked oxidase domain protein</fullName>
    </submittedName>
</protein>
<evidence type="ECO:0000313" key="8">
    <source>
        <dbReference type="EMBL" id="EIJ33158.1"/>
    </source>
</evidence>
<feature type="chain" id="PRO_5025064051" evidence="6">
    <location>
        <begin position="29"/>
        <end position="491"/>
    </location>
</feature>
<dbReference type="RefSeq" id="WP_002707112.1">
    <property type="nucleotide sequence ID" value="NZ_JH651384.1"/>
</dbReference>
<dbReference type="Proteomes" id="UP000005317">
    <property type="component" value="Unassembled WGS sequence"/>
</dbReference>
<accession>A0A656H9D6</accession>
<name>A0A656H9D6_THINJ</name>
<organism evidence="8 9">
    <name type="scientific">Thiothrix nivea (strain ATCC 35100 / DSM 5205 / JP2)</name>
    <dbReference type="NCBI Taxonomy" id="870187"/>
    <lineage>
        <taxon>Bacteria</taxon>
        <taxon>Pseudomonadati</taxon>
        <taxon>Pseudomonadota</taxon>
        <taxon>Gammaproteobacteria</taxon>
        <taxon>Thiotrichales</taxon>
        <taxon>Thiotrichaceae</taxon>
        <taxon>Thiothrix</taxon>
    </lineage>
</organism>
<evidence type="ECO:0000313" key="9">
    <source>
        <dbReference type="Proteomes" id="UP000005317"/>
    </source>
</evidence>
<evidence type="ECO:0000256" key="6">
    <source>
        <dbReference type="SAM" id="SignalP"/>
    </source>
</evidence>
<feature type="signal peptide" evidence="6">
    <location>
        <begin position="1"/>
        <end position="28"/>
    </location>
</feature>
<dbReference type="InterPro" id="IPR036318">
    <property type="entry name" value="FAD-bd_PCMH-like_sf"/>
</dbReference>
<proteinExistence type="inferred from homology"/>
<evidence type="ECO:0000256" key="4">
    <source>
        <dbReference type="ARBA" id="ARBA00022827"/>
    </source>
</evidence>